<keyword evidence="2 7" id="KW-0227">DNA damage</keyword>
<dbReference type="RefSeq" id="WP_221558381.1">
    <property type="nucleotide sequence ID" value="NZ_JAIGNO010000006.1"/>
</dbReference>
<dbReference type="InterPro" id="IPR004791">
    <property type="entry name" value="UvrC"/>
</dbReference>
<evidence type="ECO:0000256" key="5">
    <source>
        <dbReference type="ARBA" id="ARBA00023204"/>
    </source>
</evidence>
<evidence type="ECO:0000259" key="11">
    <source>
        <dbReference type="PROSITE" id="PS50165"/>
    </source>
</evidence>
<dbReference type="InterPro" id="IPR047296">
    <property type="entry name" value="GIY-YIG_UvrC_Cho"/>
</dbReference>
<protein>
    <recommendedName>
        <fullName evidence="7">UvrABC system protein C</fullName>
        <shortName evidence="7">Protein UvrC</shortName>
    </recommendedName>
    <alternativeName>
        <fullName evidence="7">Excinuclease ABC subunit C</fullName>
    </alternativeName>
</protein>
<dbReference type="Pfam" id="PF01541">
    <property type="entry name" value="GIY-YIG"/>
    <property type="match status" value="1"/>
</dbReference>
<feature type="domain" description="UVR" evidence="9">
    <location>
        <begin position="238"/>
        <end position="273"/>
    </location>
</feature>
<dbReference type="Gene3D" id="3.40.1440.10">
    <property type="entry name" value="GIY-YIG endonuclease"/>
    <property type="match status" value="1"/>
</dbReference>
<dbReference type="InterPro" id="IPR050066">
    <property type="entry name" value="UvrABC_protein_C"/>
</dbReference>
<evidence type="ECO:0000256" key="4">
    <source>
        <dbReference type="ARBA" id="ARBA00022881"/>
    </source>
</evidence>
<feature type="domain" description="UvrC family homology region profile" evidence="11">
    <location>
        <begin position="289"/>
        <end position="568"/>
    </location>
</feature>
<sequence length="697" mass="76844">MSRTKAGSPNDPRGKERFNEERATYTVASAQPDLEAGIAAIRDTVKTLKPKPGVYRMLDTRGDVLYVGKARSLKARVANYTQVKGLTNRTLRMISQTRAMEIVTTNSEAEALLLEAQLVKRYRPPFNVHLRDDKSFPFILLRADHAFPRIQKHRGARRAKGNYYGPFASAGSVNKTLNALQKLFLLRSCTDSFFNNRDRPCLLYQIKRCSAPCVGRIDEAGYASLVREAKDFLGGKSSAVQAQIEKQMAKAAEDLDFETAAILRDRLRAATFIQGSQAINAQGVGDADVFALAAKGGQVGVQAFFIRGGQNWGHRTFYPRNTGDLDLGEVLSDVLLQFYEEVPPPRTILTDRELLEQELVAEALAEKAGHAVAISIPQRGTRRKLMEQAQRNAVEALDRRLAESGTKARILRDLAEFLELDDVPQRIEIYDNSHIQGAKAVGAMVVASPEGFDKGQYRKFNIKSAQTNDDFGMMREVMGRRFRALAAEDFAHRGAEAQSGKDGASGTRTFDSSTSGEVENAQMASPPEQPLRASAPLRASKIGHETTWPDLVLIDGGKGQMSSVRDTLEEMGIEDVPLIAIAKGPHHGREGREVFHFPDGREKTLPVNSPLLFYLQTLRDEVHRYAIGAHRQKRSRAITASPLDEIPGIGPARKRALLLHFGTAGKVRAAALEDLQRAPGISEGVAQQIYDFYHAGG</sequence>
<dbReference type="Pfam" id="PF14520">
    <property type="entry name" value="HHH_5"/>
    <property type="match status" value="1"/>
</dbReference>
<dbReference type="CDD" id="cd10434">
    <property type="entry name" value="GIY-YIG_UvrC_Cho"/>
    <property type="match status" value="1"/>
</dbReference>
<evidence type="ECO:0000256" key="1">
    <source>
        <dbReference type="ARBA" id="ARBA00022490"/>
    </source>
</evidence>
<evidence type="ECO:0000256" key="7">
    <source>
        <dbReference type="HAMAP-Rule" id="MF_00203"/>
    </source>
</evidence>
<evidence type="ECO:0000313" key="12">
    <source>
        <dbReference type="EMBL" id="MBX7483126.1"/>
    </source>
</evidence>
<comment type="similarity">
    <text evidence="7">Belongs to the UvrC family.</text>
</comment>
<comment type="caution">
    <text evidence="12">The sequence shown here is derived from an EMBL/GenBank/DDBJ whole genome shotgun (WGS) entry which is preliminary data.</text>
</comment>
<dbReference type="InterPro" id="IPR036876">
    <property type="entry name" value="UVR_dom_sf"/>
</dbReference>
<proteinExistence type="inferred from homology"/>
<dbReference type="PROSITE" id="PS50165">
    <property type="entry name" value="UVRC"/>
    <property type="match status" value="1"/>
</dbReference>
<dbReference type="PANTHER" id="PTHR30562:SF1">
    <property type="entry name" value="UVRABC SYSTEM PROTEIN C"/>
    <property type="match status" value="1"/>
</dbReference>
<dbReference type="InterPro" id="IPR003583">
    <property type="entry name" value="Hlx-hairpin-Hlx_DNA-bd_motif"/>
</dbReference>
<dbReference type="SUPFAM" id="SSF82771">
    <property type="entry name" value="GIY-YIG endonuclease"/>
    <property type="match status" value="1"/>
</dbReference>
<dbReference type="SMART" id="SM00278">
    <property type="entry name" value="HhH1"/>
    <property type="match status" value="2"/>
</dbReference>
<gene>
    <name evidence="7 12" type="primary">uvrC</name>
    <name evidence="12" type="ORF">K3174_11340</name>
</gene>
<comment type="subunit">
    <text evidence="7">Interacts with UvrB in an incision complex.</text>
</comment>
<dbReference type="PANTHER" id="PTHR30562">
    <property type="entry name" value="UVRC/OXIDOREDUCTASE"/>
    <property type="match status" value="1"/>
</dbReference>
<dbReference type="InterPro" id="IPR010994">
    <property type="entry name" value="RuvA_2-like"/>
</dbReference>
<dbReference type="PROSITE" id="PS50164">
    <property type="entry name" value="GIY_YIG"/>
    <property type="match status" value="1"/>
</dbReference>
<keyword evidence="3 7" id="KW-0228">DNA excision</keyword>
<comment type="subcellular location">
    <subcellularLocation>
        <location evidence="7">Cytoplasm</location>
    </subcellularLocation>
</comment>
<evidence type="ECO:0000256" key="3">
    <source>
        <dbReference type="ARBA" id="ARBA00022769"/>
    </source>
</evidence>
<dbReference type="EMBL" id="JAIGNO010000006">
    <property type="protein sequence ID" value="MBX7483126.1"/>
    <property type="molecule type" value="Genomic_DNA"/>
</dbReference>
<dbReference type="Pfam" id="PF02151">
    <property type="entry name" value="UVR"/>
    <property type="match status" value="1"/>
</dbReference>
<dbReference type="Pfam" id="PF22920">
    <property type="entry name" value="UvrC_RNaseH"/>
    <property type="match status" value="1"/>
</dbReference>
<feature type="region of interest" description="Disordered" evidence="8">
    <location>
        <begin position="1"/>
        <end position="22"/>
    </location>
</feature>
<evidence type="ECO:0000256" key="2">
    <source>
        <dbReference type="ARBA" id="ARBA00022763"/>
    </source>
</evidence>
<feature type="compositionally biased region" description="Basic and acidic residues" evidence="8">
    <location>
        <begin position="12"/>
        <end position="22"/>
    </location>
</feature>
<evidence type="ECO:0000256" key="8">
    <source>
        <dbReference type="SAM" id="MobiDB-lite"/>
    </source>
</evidence>
<dbReference type="InterPro" id="IPR000305">
    <property type="entry name" value="GIY-YIG_endonuc"/>
</dbReference>
<dbReference type="NCBIfam" id="TIGR00194">
    <property type="entry name" value="uvrC"/>
    <property type="match status" value="1"/>
</dbReference>
<dbReference type="PROSITE" id="PS50151">
    <property type="entry name" value="UVR"/>
    <property type="match status" value="1"/>
</dbReference>
<dbReference type="InterPro" id="IPR035901">
    <property type="entry name" value="GIY-YIG_endonuc_sf"/>
</dbReference>
<evidence type="ECO:0000259" key="10">
    <source>
        <dbReference type="PROSITE" id="PS50164"/>
    </source>
</evidence>
<dbReference type="SUPFAM" id="SSF47781">
    <property type="entry name" value="RuvA domain 2-like"/>
    <property type="match status" value="1"/>
</dbReference>
<feature type="compositionally biased region" description="Polar residues" evidence="8">
    <location>
        <begin position="506"/>
        <end position="517"/>
    </location>
</feature>
<accession>A0ABS7J793</accession>
<dbReference type="InterPro" id="IPR038476">
    <property type="entry name" value="UvrC_RNase_H_dom_sf"/>
</dbReference>
<evidence type="ECO:0000313" key="13">
    <source>
        <dbReference type="Proteomes" id="UP000755104"/>
    </source>
</evidence>
<dbReference type="InterPro" id="IPR001943">
    <property type="entry name" value="UVR_dom"/>
</dbReference>
<dbReference type="HAMAP" id="MF_00203">
    <property type="entry name" value="UvrC"/>
    <property type="match status" value="1"/>
</dbReference>
<dbReference type="Gene3D" id="4.10.860.10">
    <property type="entry name" value="UVR domain"/>
    <property type="match status" value="1"/>
</dbReference>
<feature type="domain" description="GIY-YIG" evidence="10">
    <location>
        <begin position="50"/>
        <end position="128"/>
    </location>
</feature>
<keyword evidence="4 7" id="KW-0267">Excision nuclease</keyword>
<dbReference type="SUPFAM" id="SSF46600">
    <property type="entry name" value="C-terminal UvrC-binding domain of UvrB"/>
    <property type="match status" value="1"/>
</dbReference>
<keyword evidence="1 7" id="KW-0963">Cytoplasm</keyword>
<dbReference type="Gene3D" id="3.30.420.340">
    <property type="entry name" value="UvrC, RNAse H endonuclease domain"/>
    <property type="match status" value="1"/>
</dbReference>
<keyword evidence="5 7" id="KW-0234">DNA repair</keyword>
<name>A0ABS7J793_9SPHN</name>
<reference evidence="12 13" key="1">
    <citation type="submission" date="2021-08" db="EMBL/GenBank/DDBJ databases">
        <title>Comparative Genomics Analysis of the Genus Qipengyuania Reveals Extensive Genetic Diversity and Metabolic Versatility, Including the Description of Fifteen Novel Species.</title>
        <authorList>
            <person name="Liu Y."/>
        </authorList>
    </citation>
    <scope>NUCLEOTIDE SEQUENCE [LARGE SCALE GENOMIC DNA]</scope>
    <source>
        <strain evidence="12 13">6D47A</strain>
    </source>
</reference>
<dbReference type="Gene3D" id="1.10.150.20">
    <property type="entry name" value="5' to 3' exonuclease, C-terminal subdomain"/>
    <property type="match status" value="1"/>
</dbReference>
<keyword evidence="6 7" id="KW-0742">SOS response</keyword>
<keyword evidence="13" id="KW-1185">Reference proteome</keyword>
<evidence type="ECO:0000256" key="6">
    <source>
        <dbReference type="ARBA" id="ARBA00023236"/>
    </source>
</evidence>
<dbReference type="Pfam" id="PF08459">
    <property type="entry name" value="UvrC_RNaseH_dom"/>
    <property type="match status" value="1"/>
</dbReference>
<dbReference type="InterPro" id="IPR001162">
    <property type="entry name" value="UvrC_RNase_H_dom"/>
</dbReference>
<evidence type="ECO:0000259" key="9">
    <source>
        <dbReference type="PROSITE" id="PS50151"/>
    </source>
</evidence>
<dbReference type="SMART" id="SM00465">
    <property type="entry name" value="GIYc"/>
    <property type="match status" value="1"/>
</dbReference>
<dbReference type="Proteomes" id="UP000755104">
    <property type="component" value="Unassembled WGS sequence"/>
</dbReference>
<dbReference type="NCBIfam" id="NF001824">
    <property type="entry name" value="PRK00558.1-5"/>
    <property type="match status" value="1"/>
</dbReference>
<comment type="function">
    <text evidence="7">The UvrABC repair system catalyzes the recognition and processing of DNA lesions. UvrC both incises the 5' and 3' sides of the lesion. The N-terminal half is responsible for the 3' incision and the C-terminal half is responsible for the 5' incision.</text>
</comment>
<feature type="region of interest" description="Disordered" evidence="8">
    <location>
        <begin position="493"/>
        <end position="532"/>
    </location>
</feature>
<organism evidence="12 13">
    <name type="scientific">Qipengyuania qiaonensis</name>
    <dbReference type="NCBI Taxonomy" id="2867240"/>
    <lineage>
        <taxon>Bacteria</taxon>
        <taxon>Pseudomonadati</taxon>
        <taxon>Pseudomonadota</taxon>
        <taxon>Alphaproteobacteria</taxon>
        <taxon>Sphingomonadales</taxon>
        <taxon>Erythrobacteraceae</taxon>
        <taxon>Qipengyuania</taxon>
    </lineage>
</organism>